<dbReference type="Proteomes" id="UP000259030">
    <property type="component" value="Chromosome"/>
</dbReference>
<evidence type="ECO:0000256" key="4">
    <source>
        <dbReference type="ARBA" id="ARBA00022692"/>
    </source>
</evidence>
<evidence type="ECO:0000256" key="3">
    <source>
        <dbReference type="ARBA" id="ARBA00022475"/>
    </source>
</evidence>
<sequence length="407" mass="41500">MLNCTFPALDTPGFPSYLCAHLLSGLGNSMNVIALSLLLFQLTGSVAALAGLWAARVAARLLLQPVLGVAVDRCDKKRLLVVTHLGNAGVAAAFLFVNGETLWLALALTFALQCLDGLAGPALGAAVPGLLPREQLASGNALLSLTGKVAGSLGPALAGVLFTMWGAAPLFAFNAVSFVLLAAVIARLTFLAPARPAQAVTFWQDFRTGWRVALGHPLVLMVLGVSLVSNAAWRALEITLVPWAQALNAGGVSAYGLLFTALTLGGVAGAALVPHLHLEDRPFRKLLWSFGLSGVPLAVVGLGHSVPLALAAMFVCGALLDVVGITTTTTLQRSVPGEVLGRVFAAVNVSAALGALPVLAGLAGLTGWVGEAGVIVGAGLLCTAAALGLGGRWAHRRDLPKAPLIAG</sequence>
<keyword evidence="3" id="KW-1003">Cell membrane</keyword>
<evidence type="ECO:0000256" key="6">
    <source>
        <dbReference type="ARBA" id="ARBA00023136"/>
    </source>
</evidence>
<feature type="transmembrane region" description="Helical" evidence="7">
    <location>
        <begin position="171"/>
        <end position="191"/>
    </location>
</feature>
<feature type="transmembrane region" description="Helical" evidence="7">
    <location>
        <begin position="309"/>
        <end position="331"/>
    </location>
</feature>
<keyword evidence="9" id="KW-1185">Reference proteome</keyword>
<evidence type="ECO:0000313" key="9">
    <source>
        <dbReference type="Proteomes" id="UP000259030"/>
    </source>
</evidence>
<evidence type="ECO:0000256" key="7">
    <source>
        <dbReference type="SAM" id="Phobius"/>
    </source>
</evidence>
<dbReference type="Pfam" id="PF05977">
    <property type="entry name" value="MFS_3"/>
    <property type="match status" value="1"/>
</dbReference>
<evidence type="ECO:0000256" key="1">
    <source>
        <dbReference type="ARBA" id="ARBA00004651"/>
    </source>
</evidence>
<protein>
    <submittedName>
        <fullName evidence="8">MFS transporter</fullName>
    </submittedName>
</protein>
<proteinExistence type="predicted"/>
<feature type="transmembrane region" description="Helical" evidence="7">
    <location>
        <begin position="372"/>
        <end position="391"/>
    </location>
</feature>
<feature type="transmembrane region" description="Helical" evidence="7">
    <location>
        <begin position="253"/>
        <end position="274"/>
    </location>
</feature>
<feature type="transmembrane region" description="Helical" evidence="7">
    <location>
        <begin position="79"/>
        <end position="97"/>
    </location>
</feature>
<feature type="transmembrane region" description="Helical" evidence="7">
    <location>
        <begin position="286"/>
        <end position="303"/>
    </location>
</feature>
<evidence type="ECO:0000256" key="5">
    <source>
        <dbReference type="ARBA" id="ARBA00022989"/>
    </source>
</evidence>
<keyword evidence="5 7" id="KW-1133">Transmembrane helix</keyword>
<dbReference type="SUPFAM" id="SSF103473">
    <property type="entry name" value="MFS general substrate transporter"/>
    <property type="match status" value="1"/>
</dbReference>
<feature type="transmembrane region" description="Helical" evidence="7">
    <location>
        <begin position="343"/>
        <end position="366"/>
    </location>
</feature>
<feature type="transmembrane region" description="Helical" evidence="7">
    <location>
        <begin position="212"/>
        <end position="233"/>
    </location>
</feature>
<dbReference type="RefSeq" id="WP_027463366.1">
    <property type="nucleotide sequence ID" value="NZ_CP021081.1"/>
</dbReference>
<organism evidence="8 9">
    <name type="scientific">Deinococcus ficus</name>
    <dbReference type="NCBI Taxonomy" id="317577"/>
    <lineage>
        <taxon>Bacteria</taxon>
        <taxon>Thermotogati</taxon>
        <taxon>Deinococcota</taxon>
        <taxon>Deinococci</taxon>
        <taxon>Deinococcales</taxon>
        <taxon>Deinococcaceae</taxon>
        <taxon>Deinococcus</taxon>
    </lineage>
</organism>
<dbReference type="EMBL" id="CP021081">
    <property type="protein sequence ID" value="ASN80072.1"/>
    <property type="molecule type" value="Genomic_DNA"/>
</dbReference>
<keyword evidence="2" id="KW-0813">Transport</keyword>
<name>A0A221STU4_9DEIO</name>
<dbReference type="AlphaFoldDB" id="A0A221STU4"/>
<dbReference type="CDD" id="cd06173">
    <property type="entry name" value="MFS_MefA_like"/>
    <property type="match status" value="1"/>
</dbReference>
<evidence type="ECO:0000256" key="2">
    <source>
        <dbReference type="ARBA" id="ARBA00022448"/>
    </source>
</evidence>
<dbReference type="PANTHER" id="PTHR23513">
    <property type="entry name" value="INTEGRAL MEMBRANE EFFLUX PROTEIN-RELATED"/>
    <property type="match status" value="1"/>
</dbReference>
<evidence type="ECO:0000313" key="8">
    <source>
        <dbReference type="EMBL" id="ASN80072.1"/>
    </source>
</evidence>
<accession>A0A221STU4</accession>
<dbReference type="Gene3D" id="1.20.1250.20">
    <property type="entry name" value="MFS general substrate transporter like domains"/>
    <property type="match status" value="1"/>
</dbReference>
<keyword evidence="4 7" id="KW-0812">Transmembrane</keyword>
<keyword evidence="6 7" id="KW-0472">Membrane</keyword>
<dbReference type="InterPro" id="IPR010290">
    <property type="entry name" value="TM_effector"/>
</dbReference>
<gene>
    <name evidence="8" type="ORF">DFI_02760</name>
</gene>
<dbReference type="GO" id="GO:0005886">
    <property type="term" value="C:plasma membrane"/>
    <property type="evidence" value="ECO:0007669"/>
    <property type="project" value="UniProtKB-SubCell"/>
</dbReference>
<dbReference type="KEGG" id="dfc:DFI_02760"/>
<feature type="transmembrane region" description="Helical" evidence="7">
    <location>
        <begin position="32"/>
        <end position="58"/>
    </location>
</feature>
<dbReference type="PANTHER" id="PTHR23513:SF11">
    <property type="entry name" value="STAPHYLOFERRIN A TRANSPORTER"/>
    <property type="match status" value="1"/>
</dbReference>
<reference evidence="8 9" key="1">
    <citation type="submission" date="2017-05" db="EMBL/GenBank/DDBJ databases">
        <title>The complete genome sequence of Deinococcus ficus isolated from the rhizosphere of the Ficus religiosa L. in Taiwan.</title>
        <authorList>
            <person name="Wu K.-M."/>
            <person name="Liao T.-L."/>
            <person name="Liu Y.-M."/>
            <person name="Young C.-C."/>
            <person name="Tsai S.-F."/>
        </authorList>
    </citation>
    <scope>NUCLEOTIDE SEQUENCE [LARGE SCALE GENOMIC DNA]</scope>
    <source>
        <strain evidence="8 9">CC-FR2-10</strain>
    </source>
</reference>
<dbReference type="InterPro" id="IPR036259">
    <property type="entry name" value="MFS_trans_sf"/>
</dbReference>
<dbReference type="STRING" id="317577.GCA_000419625_00588"/>
<comment type="subcellular location">
    <subcellularLocation>
        <location evidence="1">Cell membrane</location>
        <topology evidence="1">Multi-pass membrane protein</topology>
    </subcellularLocation>
</comment>